<gene>
    <name evidence="2" type="ORF">COCON_G00035200</name>
</gene>
<accession>A0A9Q1I7J7</accession>
<comment type="caution">
    <text evidence="2">The sequence shown here is derived from an EMBL/GenBank/DDBJ whole genome shotgun (WGS) entry which is preliminary data.</text>
</comment>
<evidence type="ECO:0000313" key="3">
    <source>
        <dbReference type="Proteomes" id="UP001152803"/>
    </source>
</evidence>
<proteinExistence type="predicted"/>
<evidence type="ECO:0000313" key="2">
    <source>
        <dbReference type="EMBL" id="KAJ8284670.1"/>
    </source>
</evidence>
<evidence type="ECO:0000256" key="1">
    <source>
        <dbReference type="SAM" id="MobiDB-lite"/>
    </source>
</evidence>
<dbReference type="Proteomes" id="UP001152803">
    <property type="component" value="Unassembled WGS sequence"/>
</dbReference>
<feature type="region of interest" description="Disordered" evidence="1">
    <location>
        <begin position="1"/>
        <end position="25"/>
    </location>
</feature>
<keyword evidence="3" id="KW-1185">Reference proteome</keyword>
<name>A0A9Q1I7J7_CONCO</name>
<protein>
    <submittedName>
        <fullName evidence="2">Uncharacterized protein</fullName>
    </submittedName>
</protein>
<organism evidence="2 3">
    <name type="scientific">Conger conger</name>
    <name type="common">Conger eel</name>
    <name type="synonym">Muraena conger</name>
    <dbReference type="NCBI Taxonomy" id="82655"/>
    <lineage>
        <taxon>Eukaryota</taxon>
        <taxon>Metazoa</taxon>
        <taxon>Chordata</taxon>
        <taxon>Craniata</taxon>
        <taxon>Vertebrata</taxon>
        <taxon>Euteleostomi</taxon>
        <taxon>Actinopterygii</taxon>
        <taxon>Neopterygii</taxon>
        <taxon>Teleostei</taxon>
        <taxon>Anguilliformes</taxon>
        <taxon>Congridae</taxon>
        <taxon>Conger</taxon>
    </lineage>
</organism>
<sequence>MAFRSPTGAEESVRARFKSSGGSRDDVPLGCLSELPRVLSPDIARRPTGRSMGCLVSAAPRNGGGEPQRVVTSWDDCLPCAPDIPRVSRSSTQGPSQRSCLGEAADCWWSGDPAEGLRGSVLVSAAAAIPGRPCCGFRST</sequence>
<dbReference type="EMBL" id="JAFJMO010000002">
    <property type="protein sequence ID" value="KAJ8284670.1"/>
    <property type="molecule type" value="Genomic_DNA"/>
</dbReference>
<reference evidence="2" key="1">
    <citation type="journal article" date="2023" name="Science">
        <title>Genome structures resolve the early diversification of teleost fishes.</title>
        <authorList>
            <person name="Parey E."/>
            <person name="Louis A."/>
            <person name="Montfort J."/>
            <person name="Bouchez O."/>
            <person name="Roques C."/>
            <person name="Iampietro C."/>
            <person name="Lluch J."/>
            <person name="Castinel A."/>
            <person name="Donnadieu C."/>
            <person name="Desvignes T."/>
            <person name="Floi Bucao C."/>
            <person name="Jouanno E."/>
            <person name="Wen M."/>
            <person name="Mejri S."/>
            <person name="Dirks R."/>
            <person name="Jansen H."/>
            <person name="Henkel C."/>
            <person name="Chen W.J."/>
            <person name="Zahm M."/>
            <person name="Cabau C."/>
            <person name="Klopp C."/>
            <person name="Thompson A.W."/>
            <person name="Robinson-Rechavi M."/>
            <person name="Braasch I."/>
            <person name="Lecointre G."/>
            <person name="Bobe J."/>
            <person name="Postlethwait J.H."/>
            <person name="Berthelot C."/>
            <person name="Roest Crollius H."/>
            <person name="Guiguen Y."/>
        </authorList>
    </citation>
    <scope>NUCLEOTIDE SEQUENCE</scope>
    <source>
        <strain evidence="2">Concon-B</strain>
    </source>
</reference>
<dbReference type="AlphaFoldDB" id="A0A9Q1I7J7"/>